<keyword evidence="2" id="KW-1185">Reference proteome</keyword>
<reference evidence="1 2" key="1">
    <citation type="submission" date="2016-07" db="EMBL/GenBank/DDBJ databases">
        <title>Pervasive Adenine N6-methylation of Active Genes in Fungi.</title>
        <authorList>
            <consortium name="DOE Joint Genome Institute"/>
            <person name="Mondo S.J."/>
            <person name="Dannebaum R.O."/>
            <person name="Kuo R.C."/>
            <person name="Labutti K."/>
            <person name="Haridas S."/>
            <person name="Kuo A."/>
            <person name="Salamov A."/>
            <person name="Ahrendt S.R."/>
            <person name="Lipzen A."/>
            <person name="Sullivan W."/>
            <person name="Andreopoulos W.B."/>
            <person name="Clum A."/>
            <person name="Lindquist E."/>
            <person name="Daum C."/>
            <person name="Ramamoorthy G.K."/>
            <person name="Gryganskyi A."/>
            <person name="Culley D."/>
            <person name="Magnuson J.K."/>
            <person name="James T.Y."/>
            <person name="O'Malley M.A."/>
            <person name="Stajich J.E."/>
            <person name="Spatafora J.W."/>
            <person name="Visel A."/>
            <person name="Grigoriev I.V."/>
        </authorList>
    </citation>
    <scope>NUCLEOTIDE SEQUENCE [LARGE SCALE GENOMIC DNA]</scope>
    <source>
        <strain evidence="1 2">NRRL 2496</strain>
    </source>
</reference>
<organism evidence="1 2">
    <name type="scientific">Syncephalastrum racemosum</name>
    <name type="common">Filamentous fungus</name>
    <dbReference type="NCBI Taxonomy" id="13706"/>
    <lineage>
        <taxon>Eukaryota</taxon>
        <taxon>Fungi</taxon>
        <taxon>Fungi incertae sedis</taxon>
        <taxon>Mucoromycota</taxon>
        <taxon>Mucoromycotina</taxon>
        <taxon>Mucoromycetes</taxon>
        <taxon>Mucorales</taxon>
        <taxon>Syncephalastraceae</taxon>
        <taxon>Syncephalastrum</taxon>
    </lineage>
</organism>
<feature type="non-terminal residue" evidence="1">
    <location>
        <position position="75"/>
    </location>
</feature>
<dbReference type="AlphaFoldDB" id="A0A1X2HFD7"/>
<accession>A0A1X2HFD7</accession>
<evidence type="ECO:0000313" key="1">
    <source>
        <dbReference type="EMBL" id="ORY97620.1"/>
    </source>
</evidence>
<sequence length="75" mass="7950">GESIPPCGSSNKQIQYPDISNAVGFNVDARVVVDSAGKEYDLGAVEVAKDDFDKKVITDMGKSIREGKTISTSSI</sequence>
<name>A0A1X2HFD7_SYNRA</name>
<protein>
    <submittedName>
        <fullName evidence="1">Uncharacterized protein</fullName>
    </submittedName>
</protein>
<evidence type="ECO:0000313" key="2">
    <source>
        <dbReference type="Proteomes" id="UP000242180"/>
    </source>
</evidence>
<dbReference type="Proteomes" id="UP000242180">
    <property type="component" value="Unassembled WGS sequence"/>
</dbReference>
<gene>
    <name evidence="1" type="ORF">BCR43DRAFT_403929</name>
</gene>
<dbReference type="InParanoid" id="A0A1X2HFD7"/>
<comment type="caution">
    <text evidence="1">The sequence shown here is derived from an EMBL/GenBank/DDBJ whole genome shotgun (WGS) entry which is preliminary data.</text>
</comment>
<feature type="non-terminal residue" evidence="1">
    <location>
        <position position="1"/>
    </location>
</feature>
<dbReference type="EMBL" id="MCGN01000004">
    <property type="protein sequence ID" value="ORY97620.1"/>
    <property type="molecule type" value="Genomic_DNA"/>
</dbReference>
<dbReference type="OrthoDB" id="2206047at2759"/>
<proteinExistence type="predicted"/>